<dbReference type="PROSITE" id="PS50994">
    <property type="entry name" value="INTEGRASE"/>
    <property type="match status" value="1"/>
</dbReference>
<proteinExistence type="predicted"/>
<dbReference type="SUPFAM" id="SSF53098">
    <property type="entry name" value="Ribonuclease H-like"/>
    <property type="match status" value="1"/>
</dbReference>
<name>A0A8T2SLU6_CERRI</name>
<dbReference type="InterPro" id="IPR039537">
    <property type="entry name" value="Retrotran_Ty1/copia-like"/>
</dbReference>
<dbReference type="InterPro" id="IPR057670">
    <property type="entry name" value="SH3_retrovirus"/>
</dbReference>
<evidence type="ECO:0000313" key="2">
    <source>
        <dbReference type="EMBL" id="KAH7352367.1"/>
    </source>
</evidence>
<dbReference type="Pfam" id="PF25597">
    <property type="entry name" value="SH3_retrovirus"/>
    <property type="match status" value="1"/>
</dbReference>
<evidence type="ECO:0000313" key="3">
    <source>
        <dbReference type="Proteomes" id="UP000825935"/>
    </source>
</evidence>
<feature type="domain" description="Integrase catalytic" evidence="1">
    <location>
        <begin position="54"/>
        <end position="146"/>
    </location>
</feature>
<gene>
    <name evidence="2" type="ORF">KP509_19G041700</name>
</gene>
<evidence type="ECO:0000259" key="1">
    <source>
        <dbReference type="PROSITE" id="PS50994"/>
    </source>
</evidence>
<keyword evidence="3" id="KW-1185">Reference proteome</keyword>
<dbReference type="GO" id="GO:0003676">
    <property type="term" value="F:nucleic acid binding"/>
    <property type="evidence" value="ECO:0007669"/>
    <property type="project" value="InterPro"/>
</dbReference>
<protein>
    <recommendedName>
        <fullName evidence="1">Integrase catalytic domain-containing protein</fullName>
    </recommendedName>
</protein>
<dbReference type="Gene3D" id="3.30.420.10">
    <property type="entry name" value="Ribonuclease H-like superfamily/Ribonuclease H"/>
    <property type="match status" value="1"/>
</dbReference>
<reference evidence="2" key="1">
    <citation type="submission" date="2021-08" db="EMBL/GenBank/DDBJ databases">
        <title>WGS assembly of Ceratopteris richardii.</title>
        <authorList>
            <person name="Marchant D.B."/>
            <person name="Chen G."/>
            <person name="Jenkins J."/>
            <person name="Shu S."/>
            <person name="Leebens-Mack J."/>
            <person name="Grimwood J."/>
            <person name="Schmutz J."/>
            <person name="Soltis P."/>
            <person name="Soltis D."/>
            <person name="Chen Z.-H."/>
        </authorList>
    </citation>
    <scope>NUCLEOTIDE SEQUENCE</scope>
    <source>
        <strain evidence="2">Whitten #5841</strain>
        <tissue evidence="2">Leaf</tissue>
    </source>
</reference>
<accession>A0A8T2SLU6</accession>
<organism evidence="2 3">
    <name type="scientific">Ceratopteris richardii</name>
    <name type="common">Triangle waterfern</name>
    <dbReference type="NCBI Taxonomy" id="49495"/>
    <lineage>
        <taxon>Eukaryota</taxon>
        <taxon>Viridiplantae</taxon>
        <taxon>Streptophyta</taxon>
        <taxon>Embryophyta</taxon>
        <taxon>Tracheophyta</taxon>
        <taxon>Polypodiopsida</taxon>
        <taxon>Polypodiidae</taxon>
        <taxon>Polypodiales</taxon>
        <taxon>Pteridineae</taxon>
        <taxon>Pteridaceae</taxon>
        <taxon>Parkerioideae</taxon>
        <taxon>Ceratopteris</taxon>
    </lineage>
</organism>
<dbReference type="PANTHER" id="PTHR42648:SF18">
    <property type="entry name" value="RETROTRANSPOSON, UNCLASSIFIED-LIKE PROTEIN"/>
    <property type="match status" value="1"/>
</dbReference>
<comment type="caution">
    <text evidence="2">The sequence shown here is derived from an EMBL/GenBank/DDBJ whole genome shotgun (WGS) entry which is preliminary data.</text>
</comment>
<dbReference type="InterPro" id="IPR001584">
    <property type="entry name" value="Integrase_cat-core"/>
</dbReference>
<dbReference type="EMBL" id="CM035424">
    <property type="protein sequence ID" value="KAH7352367.1"/>
    <property type="molecule type" value="Genomic_DNA"/>
</dbReference>
<sequence length="195" mass="23046">MLFLWKMLFNPYFHVQKRRRLIAPKTCMILRFLFLQVDSLVLVLMRQLLSLYRFHVIMQIIPFLMQIYMMHLLSKQKPVSYTPQQNGVLERKNMSLMEMARCMVKSQALPHSFWLEAIMCTTYVLNRCPTKALQSITPCEALHGRKPSVAHLHLFGCLAYALVPKQHRKKLDDKAVKCIFVGYNSKNKVYRLYHP</sequence>
<dbReference type="Proteomes" id="UP000825935">
    <property type="component" value="Chromosome 19"/>
</dbReference>
<dbReference type="GO" id="GO:0015074">
    <property type="term" value="P:DNA integration"/>
    <property type="evidence" value="ECO:0007669"/>
    <property type="project" value="InterPro"/>
</dbReference>
<dbReference type="OMA" id="ITPCEAL"/>
<dbReference type="InterPro" id="IPR012337">
    <property type="entry name" value="RNaseH-like_sf"/>
</dbReference>
<dbReference type="PANTHER" id="PTHR42648">
    <property type="entry name" value="TRANSPOSASE, PUTATIVE-RELATED"/>
    <property type="match status" value="1"/>
</dbReference>
<dbReference type="OrthoDB" id="6776856at2759"/>
<dbReference type="InterPro" id="IPR036397">
    <property type="entry name" value="RNaseH_sf"/>
</dbReference>
<dbReference type="AlphaFoldDB" id="A0A8T2SLU6"/>